<dbReference type="EMBL" id="BJUK01000030">
    <property type="protein sequence ID" value="GEK48241.1"/>
    <property type="molecule type" value="Genomic_DNA"/>
</dbReference>
<reference evidence="2 3" key="1">
    <citation type="submission" date="2019-07" db="EMBL/GenBank/DDBJ databases">
        <title>Whole genome shotgun sequence of Halomonas pacifica NBRC 102220.</title>
        <authorList>
            <person name="Hosoyama A."/>
            <person name="Uohara A."/>
            <person name="Ohji S."/>
            <person name="Ichikawa N."/>
        </authorList>
    </citation>
    <scope>NUCLEOTIDE SEQUENCE [LARGE SCALE GENOMIC DNA]</scope>
    <source>
        <strain evidence="2 3">NBRC 102220</strain>
    </source>
</reference>
<name>A0A510XB48_9GAMM</name>
<comment type="caution">
    <text evidence="2">The sequence shown here is derived from an EMBL/GenBank/DDBJ whole genome shotgun (WGS) entry which is preliminary data.</text>
</comment>
<feature type="signal peptide" evidence="1">
    <location>
        <begin position="1"/>
        <end position="23"/>
    </location>
</feature>
<dbReference type="Proteomes" id="UP000321275">
    <property type="component" value="Unassembled WGS sequence"/>
</dbReference>
<organism evidence="2 3">
    <name type="scientific">Bisbaumannia pacifica</name>
    <dbReference type="NCBI Taxonomy" id="77098"/>
    <lineage>
        <taxon>Bacteria</taxon>
        <taxon>Pseudomonadati</taxon>
        <taxon>Pseudomonadota</taxon>
        <taxon>Gammaproteobacteria</taxon>
        <taxon>Oceanospirillales</taxon>
        <taxon>Halomonadaceae</taxon>
        <taxon>Bisbaumannia</taxon>
    </lineage>
</organism>
<accession>A0A510XB48</accession>
<dbReference type="Gene3D" id="2.40.160.10">
    <property type="entry name" value="Porin"/>
    <property type="match status" value="1"/>
</dbReference>
<evidence type="ECO:0008006" key="4">
    <source>
        <dbReference type="Google" id="ProtNLM"/>
    </source>
</evidence>
<keyword evidence="3" id="KW-1185">Reference proteome</keyword>
<feature type="chain" id="PRO_5022134672" description="Porin" evidence="1">
    <location>
        <begin position="24"/>
        <end position="357"/>
    </location>
</feature>
<keyword evidence="1" id="KW-0732">Signal</keyword>
<dbReference type="AlphaFoldDB" id="A0A510XB48"/>
<sequence length="357" mass="38491">MMNKKNLAMAIALAGVSAVSAQAYGLELGEFNGAQFSIGGYIKAEGIFTDPDGGDSDFDASARQSRINFRVDRQIEGHDVTAFVEGDFWDNATDSSDKSYAMRLRHAYIQVDNLTIGQTWNGQFYANAPFDVELLDFYGTGIGSVSGSGAVVRPDLVMHYTTGGFRFTLQDPVNQEADFPDMVAAYTHRTESGHAFNAAVTGREVETGVDDSEFGAAFSLAAKFNFGDTALALSGYTGEGNNVYSGWGYNGATAPASIASRGEVNASGDLVETTGFSAGISHRFGERLRGNLRYAQVEADEVAPGVADDTLETMNVNLIYTYLPGLDFGIEWRDRSALTMPLRPAGQQVELMAMYKF</sequence>
<evidence type="ECO:0000256" key="1">
    <source>
        <dbReference type="SAM" id="SignalP"/>
    </source>
</evidence>
<evidence type="ECO:0000313" key="2">
    <source>
        <dbReference type="EMBL" id="GEK48241.1"/>
    </source>
</evidence>
<dbReference type="SUPFAM" id="SSF56935">
    <property type="entry name" value="Porins"/>
    <property type="match status" value="1"/>
</dbReference>
<gene>
    <name evidence="2" type="ORF">HPA02_25240</name>
</gene>
<dbReference type="RefSeq" id="WP_146803579.1">
    <property type="nucleotide sequence ID" value="NZ_BJUK01000030.1"/>
</dbReference>
<protein>
    <recommendedName>
        <fullName evidence="4">Porin</fullName>
    </recommendedName>
</protein>
<proteinExistence type="predicted"/>
<dbReference type="OrthoDB" id="190887at2"/>
<dbReference type="InterPro" id="IPR023614">
    <property type="entry name" value="Porin_dom_sf"/>
</dbReference>
<evidence type="ECO:0000313" key="3">
    <source>
        <dbReference type="Proteomes" id="UP000321275"/>
    </source>
</evidence>